<dbReference type="EnsemblMetazoa" id="G27044.8">
    <property type="protein sequence ID" value="G27044.8:cds"/>
    <property type="gene ID" value="G27044"/>
</dbReference>
<dbReference type="InterPro" id="IPR011029">
    <property type="entry name" value="DEATH-like_dom_sf"/>
</dbReference>
<dbReference type="PROSITE" id="PS00329">
    <property type="entry name" value="HSP70_2"/>
    <property type="match status" value="1"/>
</dbReference>
<dbReference type="Gene3D" id="3.90.640.10">
    <property type="entry name" value="Actin, Chain A, domain 4"/>
    <property type="match status" value="1"/>
</dbReference>
<evidence type="ECO:0000256" key="3">
    <source>
        <dbReference type="ARBA" id="ARBA00022840"/>
    </source>
</evidence>
<dbReference type="Pfam" id="PF00012">
    <property type="entry name" value="HSP70"/>
    <property type="match status" value="1"/>
</dbReference>
<dbReference type="Proteomes" id="UP000005408">
    <property type="component" value="Unassembled WGS sequence"/>
</dbReference>
<comment type="similarity">
    <text evidence="1">Belongs to the heat shock protein 70 family.</text>
</comment>
<keyword evidence="6" id="KW-1185">Reference proteome</keyword>
<protein>
    <recommendedName>
        <fullName evidence="4">CARD domain-containing protein</fullName>
    </recommendedName>
</protein>
<organism evidence="5 6">
    <name type="scientific">Magallana gigas</name>
    <name type="common">Pacific oyster</name>
    <name type="synonym">Crassostrea gigas</name>
    <dbReference type="NCBI Taxonomy" id="29159"/>
    <lineage>
        <taxon>Eukaryota</taxon>
        <taxon>Metazoa</taxon>
        <taxon>Spiralia</taxon>
        <taxon>Lophotrochozoa</taxon>
        <taxon>Mollusca</taxon>
        <taxon>Bivalvia</taxon>
        <taxon>Autobranchia</taxon>
        <taxon>Pteriomorphia</taxon>
        <taxon>Ostreida</taxon>
        <taxon>Ostreoidea</taxon>
        <taxon>Ostreidae</taxon>
        <taxon>Magallana</taxon>
    </lineage>
</organism>
<dbReference type="Gene3D" id="1.10.533.10">
    <property type="entry name" value="Death Domain, Fas"/>
    <property type="match status" value="2"/>
</dbReference>
<dbReference type="Gene3D" id="3.30.420.40">
    <property type="match status" value="2"/>
</dbReference>
<dbReference type="InterPro" id="IPR018181">
    <property type="entry name" value="Heat_shock_70_CS"/>
</dbReference>
<evidence type="ECO:0000256" key="2">
    <source>
        <dbReference type="ARBA" id="ARBA00022741"/>
    </source>
</evidence>
<dbReference type="CDD" id="cd10229">
    <property type="entry name" value="ASKHA_NBD_HSP70_HSPA12"/>
    <property type="match status" value="1"/>
</dbReference>
<dbReference type="SUPFAM" id="SSF53067">
    <property type="entry name" value="Actin-like ATPase domain"/>
    <property type="match status" value="2"/>
</dbReference>
<dbReference type="InterPro" id="IPR043129">
    <property type="entry name" value="ATPase_NBD"/>
</dbReference>
<dbReference type="SUPFAM" id="SSF47986">
    <property type="entry name" value="DEATH domain"/>
    <property type="match status" value="2"/>
</dbReference>
<dbReference type="PROSITE" id="PS50209">
    <property type="entry name" value="CARD"/>
    <property type="match status" value="1"/>
</dbReference>
<evidence type="ECO:0000313" key="6">
    <source>
        <dbReference type="Proteomes" id="UP000005408"/>
    </source>
</evidence>
<evidence type="ECO:0000313" key="5">
    <source>
        <dbReference type="EnsemblMetazoa" id="G27044.8:cds"/>
    </source>
</evidence>
<keyword evidence="3" id="KW-0067">ATP-binding</keyword>
<dbReference type="GO" id="GO:0005524">
    <property type="term" value="F:ATP binding"/>
    <property type="evidence" value="ECO:0007669"/>
    <property type="project" value="UniProtKB-KW"/>
</dbReference>
<reference evidence="5" key="1">
    <citation type="submission" date="2022-08" db="UniProtKB">
        <authorList>
            <consortium name="EnsemblMetazoa"/>
        </authorList>
    </citation>
    <scope>IDENTIFICATION</scope>
    <source>
        <strain evidence="5">05x7-T-G4-1.051#20</strain>
    </source>
</reference>
<dbReference type="InterPro" id="IPR001315">
    <property type="entry name" value="CARD"/>
</dbReference>
<name>A0A8W8LDB1_MAGGI</name>
<evidence type="ECO:0000256" key="1">
    <source>
        <dbReference type="ARBA" id="ARBA00007381"/>
    </source>
</evidence>
<dbReference type="PANTHER" id="PTHR14187:SF5">
    <property type="entry name" value="HEAT SHOCK 70 KDA PROTEIN 12A"/>
    <property type="match status" value="1"/>
</dbReference>
<evidence type="ECO:0000259" key="4">
    <source>
        <dbReference type="PROSITE" id="PS50209"/>
    </source>
</evidence>
<dbReference type="CDD" id="cd01671">
    <property type="entry name" value="CARD"/>
    <property type="match status" value="2"/>
</dbReference>
<feature type="domain" description="CARD" evidence="4">
    <location>
        <begin position="115"/>
        <end position="170"/>
    </location>
</feature>
<sequence length="1449" mass="167522">MDKGQGDYVEKLEKERPVEAVQKGFSFLREHMLTDQSLLGYLSECSALPDEIKQGMREGQDFVSSGRAIKAILRHGPEECRKLIDFIRGSQLHADFKEHLSKVDVDSEKFNLSIETVYEHRTTLYQEMEPSLIADMLLEKLVLNIDEHDTVERAVTRKEKCDALLLLVQTHKDNIQKFKLALKKCGCSSVLDEMKEKVPEIPDDPLDCVKRTYRLLHQKIQKEHLYEYIKEKGSDQELPYSSKDIICSLMKSPKGCRDLLYYLRKENLSLFYEVMEKYRLRRDGKTVIEQGEHTVDIGNVLCELEFLKTEMEPIPFSDILLEENMILPPLHQSVHQESSHKIQAEMILEKLQKDFEKKYDEAEEKFERQMFEMHRKFDMPGHKPKSTPLRNENPPFDTKEIEKEFKAPEIEHCISKLKWTAVLEKLKENRNVFKDCLSHSYTLSHYDGEEKFALKTQSIAFNEGMFPSAMVLSIEIFSSKIDLKEKQQEIVKFLNSDSTLRSRISRFLHMRVDKAESPLVLHLTSLTEKASQRLLSDNDHVIQKLIKMLLDMMNITISLYEESKSLEIHVTITESTSVSNKQEDSHFIKVRIQQYWDLLVQELEPRQLVLCFVKEGLMTKPEEQIIRSCRQRQTMVAAFLKILLKASEERTFEYFVQLLRQLNKKDIADKLYCRDTISVHQDAETARQNILLHLDEVLENTDTYITEQTLRKRDDSIIPESVWPNSGFSRKGRAYTLLLFVFEDDSLVLEFKNALQYRRFGHYFQNIIADTTEVLQEKNVDTMQKKLSENTVFECTYRAGIRAGYDPAARNKDFVPVVSHDYIYDERYRRGRRFWQMEEFFGHPDMYYRRFEMMRRPMRRHLGVASKPATNEPEEKKKFVTKHKTVAAIDFGTSYSGYAFSSQENPLEVVTGKWNSTKTNSSELLESLKTPTSLLFKSNGLVEAFGYDAEQKFKALAEENKHQDYRYFYQIKRELLRKRPWDENLVVLDHMGRPMDALKVISTAIGYLFVECKEAIAEKKFDKDDILWVMTVPSLWDNFAKQFLRKAAEKAGIPRKQLILTLEPEVAAIYTIKGSKPDLPSDSGDQYVSGTQILLVDLGGGTADFTLMGVAKDGGLEVLHEAVGGAWGGTTINARIWEFMEELLTKDVIDEFKKQTSDYLDMESNIELKKRDLSANNKLLLLVYPSLASICKDKTGKTYKTLVEESEHAEDVKVRTGKIIFEPKMIEKIFERTLKECFSVMDEILLGNGENVKDIILVGGFSESEIIQKQFENKYSKYHLIIPTDPGLAVLKGAVIFGHDDTMVERRISPHTYGVETLQFGFDTDPGDMKKVISGTTFCSGTFHKIVSRGEILQVAQNTEVDVFSPKISAKQLFLKFYQTDKKGIKCVADEGCDYIGKLTINIEEPPFGVEPLVRLFFKFGEIETTVEGKEVLTDKPVKTDIDFLERKP</sequence>
<dbReference type="PANTHER" id="PTHR14187">
    <property type="entry name" value="ALPHA KINASE/ELONGATION FACTOR 2 KINASE"/>
    <property type="match status" value="1"/>
</dbReference>
<dbReference type="GO" id="GO:0140662">
    <property type="term" value="F:ATP-dependent protein folding chaperone"/>
    <property type="evidence" value="ECO:0007669"/>
    <property type="project" value="InterPro"/>
</dbReference>
<dbReference type="GO" id="GO:0042981">
    <property type="term" value="P:regulation of apoptotic process"/>
    <property type="evidence" value="ECO:0007669"/>
    <property type="project" value="InterPro"/>
</dbReference>
<accession>A0A8W8LDB1</accession>
<proteinExistence type="inferred from homology"/>
<dbReference type="InterPro" id="IPR013126">
    <property type="entry name" value="Hsp_70_fam"/>
</dbReference>
<keyword evidence="2" id="KW-0547">Nucleotide-binding</keyword>